<dbReference type="PROSITE" id="PS51203">
    <property type="entry name" value="CS"/>
    <property type="match status" value="1"/>
</dbReference>
<dbReference type="SUPFAM" id="SSF49764">
    <property type="entry name" value="HSP20-like chaperones"/>
    <property type="match status" value="1"/>
</dbReference>
<evidence type="ECO:0000256" key="2">
    <source>
        <dbReference type="ARBA" id="ARBA00022771"/>
    </source>
</evidence>
<gene>
    <name evidence="8" type="ORF">CHLNCDRAFT_142413</name>
</gene>
<feature type="compositionally biased region" description="Low complexity" evidence="5">
    <location>
        <begin position="305"/>
        <end position="318"/>
    </location>
</feature>
<dbReference type="InterPro" id="IPR007052">
    <property type="entry name" value="CS_dom"/>
</dbReference>
<dbReference type="GO" id="GO:0005737">
    <property type="term" value="C:cytoplasm"/>
    <property type="evidence" value="ECO:0007669"/>
    <property type="project" value="TreeGrafter"/>
</dbReference>
<dbReference type="InterPro" id="IPR002893">
    <property type="entry name" value="Znf_MYND"/>
</dbReference>
<dbReference type="PANTHER" id="PTHR12356">
    <property type="entry name" value="NUCLEAR MOVEMENT PROTEIN NUDC"/>
    <property type="match status" value="1"/>
</dbReference>
<dbReference type="Pfam" id="PF04969">
    <property type="entry name" value="CS"/>
    <property type="match status" value="1"/>
</dbReference>
<feature type="region of interest" description="Disordered" evidence="5">
    <location>
        <begin position="283"/>
        <end position="318"/>
    </location>
</feature>
<dbReference type="GO" id="GO:0051082">
    <property type="term" value="F:unfolded protein binding"/>
    <property type="evidence" value="ECO:0007669"/>
    <property type="project" value="TreeGrafter"/>
</dbReference>
<dbReference type="KEGG" id="cvr:CHLNCDRAFT_142413"/>
<dbReference type="SUPFAM" id="SSF144232">
    <property type="entry name" value="HIT/MYND zinc finger-like"/>
    <property type="match status" value="1"/>
</dbReference>
<evidence type="ECO:0000256" key="3">
    <source>
        <dbReference type="ARBA" id="ARBA00022833"/>
    </source>
</evidence>
<dbReference type="PROSITE" id="PS01360">
    <property type="entry name" value="ZF_MYND_1"/>
    <property type="match status" value="1"/>
</dbReference>
<dbReference type="Gene3D" id="2.60.40.790">
    <property type="match status" value="1"/>
</dbReference>
<feature type="region of interest" description="Disordered" evidence="5">
    <location>
        <begin position="91"/>
        <end position="117"/>
    </location>
</feature>
<dbReference type="PROSITE" id="PS50865">
    <property type="entry name" value="ZF_MYND_2"/>
    <property type="match status" value="1"/>
</dbReference>
<keyword evidence="2 4" id="KW-0863">Zinc-finger</keyword>
<keyword evidence="3" id="KW-0862">Zinc</keyword>
<dbReference type="GO" id="GO:0006457">
    <property type="term" value="P:protein folding"/>
    <property type="evidence" value="ECO:0007669"/>
    <property type="project" value="TreeGrafter"/>
</dbReference>
<dbReference type="Proteomes" id="UP000008141">
    <property type="component" value="Unassembled WGS sequence"/>
</dbReference>
<dbReference type="EMBL" id="GL433838">
    <property type="protein sequence ID" value="EFN58095.1"/>
    <property type="molecule type" value="Genomic_DNA"/>
</dbReference>
<keyword evidence="1" id="KW-0479">Metal-binding</keyword>
<organism evidence="9">
    <name type="scientific">Chlorella variabilis</name>
    <name type="common">Green alga</name>
    <dbReference type="NCBI Taxonomy" id="554065"/>
    <lineage>
        <taxon>Eukaryota</taxon>
        <taxon>Viridiplantae</taxon>
        <taxon>Chlorophyta</taxon>
        <taxon>core chlorophytes</taxon>
        <taxon>Trebouxiophyceae</taxon>
        <taxon>Chlorellales</taxon>
        <taxon>Chlorellaceae</taxon>
        <taxon>Chlorella clade</taxon>
        <taxon>Chlorella</taxon>
    </lineage>
</organism>
<dbReference type="GeneID" id="17357491"/>
<dbReference type="Gene3D" id="6.10.140.2220">
    <property type="match status" value="1"/>
</dbReference>
<dbReference type="STRING" id="554065.E1Z725"/>
<evidence type="ECO:0000259" key="6">
    <source>
        <dbReference type="PROSITE" id="PS50865"/>
    </source>
</evidence>
<dbReference type="RefSeq" id="XP_005850197.1">
    <property type="nucleotide sequence ID" value="XM_005850135.1"/>
</dbReference>
<sequence>MAAMHQDELPDEVECANCGTTQNLLKCSRCHTAWFCGVKCQKAYWPFHRTQCKRNEFADAIEESEPKFARWMRKHGKQAVLKDDEVDRLERAGAAASGPNREDVMDSMYGRAEPKPAAPRYSGEELAAMRREAEAAKAAARLALQCGGSAAYAAVELPPQLSLDCQRYKWRQSQSHVEVFVPLPEGLPAGRVAVQLSTSAISVCVDEAPVLAGRLYREIKAEESTWYVQDGVLEVVMLKRCRRGNYGAGKTNADTFWRSVVQGAVPHETLPLEQPPIAYYSAPCEDLERQPPPRLTSGRAKQRAEAASAAVPPALTAA</sequence>
<dbReference type="InterPro" id="IPR008978">
    <property type="entry name" value="HSP20-like_chaperone"/>
</dbReference>
<evidence type="ECO:0000259" key="7">
    <source>
        <dbReference type="PROSITE" id="PS51203"/>
    </source>
</evidence>
<dbReference type="Pfam" id="PF01753">
    <property type="entry name" value="zf-MYND"/>
    <property type="match status" value="1"/>
</dbReference>
<dbReference type="OrthoDB" id="416217at2759"/>
<proteinExistence type="predicted"/>
<evidence type="ECO:0000256" key="1">
    <source>
        <dbReference type="ARBA" id="ARBA00022723"/>
    </source>
</evidence>
<protein>
    <recommendedName>
        <fullName evidence="10">MYND-type domain-containing protein</fullName>
    </recommendedName>
</protein>
<accession>E1Z725</accession>
<reference evidence="8 9" key="1">
    <citation type="journal article" date="2010" name="Plant Cell">
        <title>The Chlorella variabilis NC64A genome reveals adaptation to photosymbiosis, coevolution with viruses, and cryptic sex.</title>
        <authorList>
            <person name="Blanc G."/>
            <person name="Duncan G."/>
            <person name="Agarkova I."/>
            <person name="Borodovsky M."/>
            <person name="Gurnon J."/>
            <person name="Kuo A."/>
            <person name="Lindquist E."/>
            <person name="Lucas S."/>
            <person name="Pangilinan J."/>
            <person name="Polle J."/>
            <person name="Salamov A."/>
            <person name="Terry A."/>
            <person name="Yamada T."/>
            <person name="Dunigan D.D."/>
            <person name="Grigoriev I.V."/>
            <person name="Claverie J.M."/>
            <person name="Van Etten J.L."/>
        </authorList>
    </citation>
    <scope>NUCLEOTIDE SEQUENCE [LARGE SCALE GENOMIC DNA]</scope>
    <source>
        <strain evidence="8 9">NC64A</strain>
    </source>
</reference>
<dbReference type="AlphaFoldDB" id="E1Z725"/>
<evidence type="ECO:0000256" key="5">
    <source>
        <dbReference type="SAM" id="MobiDB-lite"/>
    </source>
</evidence>
<feature type="domain" description="MYND-type" evidence="6">
    <location>
        <begin position="15"/>
        <end position="52"/>
    </location>
</feature>
<evidence type="ECO:0000256" key="4">
    <source>
        <dbReference type="PROSITE-ProRule" id="PRU00134"/>
    </source>
</evidence>
<dbReference type="OMA" id="KFARWMR"/>
<dbReference type="InterPro" id="IPR037898">
    <property type="entry name" value="NudC_fam"/>
</dbReference>
<evidence type="ECO:0008006" key="10">
    <source>
        <dbReference type="Google" id="ProtNLM"/>
    </source>
</evidence>
<evidence type="ECO:0000313" key="8">
    <source>
        <dbReference type="EMBL" id="EFN58095.1"/>
    </source>
</evidence>
<keyword evidence="9" id="KW-1185">Reference proteome</keyword>
<feature type="domain" description="CS" evidence="7">
    <location>
        <begin position="163"/>
        <end position="261"/>
    </location>
</feature>
<dbReference type="GO" id="GO:0008270">
    <property type="term" value="F:zinc ion binding"/>
    <property type="evidence" value="ECO:0007669"/>
    <property type="project" value="UniProtKB-KW"/>
</dbReference>
<evidence type="ECO:0000313" key="9">
    <source>
        <dbReference type="Proteomes" id="UP000008141"/>
    </source>
</evidence>
<name>E1Z725_CHLVA</name>
<dbReference type="InParanoid" id="E1Z725"/>
<dbReference type="eggNOG" id="ENOG502SHPE">
    <property type="taxonomic scope" value="Eukaryota"/>
</dbReference>
<dbReference type="CDD" id="cd06467">
    <property type="entry name" value="p23_NUDC_like"/>
    <property type="match status" value="1"/>
</dbReference>